<dbReference type="CDD" id="cd07814">
    <property type="entry name" value="SRPBCC_CalC_Aha1-like"/>
    <property type="match status" value="1"/>
</dbReference>
<organism evidence="3 4">
    <name type="scientific">Kordia algicida OT-1</name>
    <dbReference type="NCBI Taxonomy" id="391587"/>
    <lineage>
        <taxon>Bacteria</taxon>
        <taxon>Pseudomonadati</taxon>
        <taxon>Bacteroidota</taxon>
        <taxon>Flavobacteriia</taxon>
        <taxon>Flavobacteriales</taxon>
        <taxon>Flavobacteriaceae</taxon>
        <taxon>Kordia</taxon>
    </lineage>
</organism>
<evidence type="ECO:0000256" key="1">
    <source>
        <dbReference type="ARBA" id="ARBA00006817"/>
    </source>
</evidence>
<name>A9DII6_9FLAO</name>
<dbReference type="AlphaFoldDB" id="A9DII6"/>
<feature type="domain" description="Activator of Hsp90 ATPase homologue 1/2-like C-terminal" evidence="2">
    <location>
        <begin position="17"/>
        <end position="138"/>
    </location>
</feature>
<dbReference type="Gene3D" id="3.30.530.20">
    <property type="match status" value="1"/>
</dbReference>
<evidence type="ECO:0000259" key="2">
    <source>
        <dbReference type="Pfam" id="PF08327"/>
    </source>
</evidence>
<comment type="similarity">
    <text evidence="1">Belongs to the AHA1 family.</text>
</comment>
<dbReference type="InterPro" id="IPR013538">
    <property type="entry name" value="ASHA1/2-like_C"/>
</dbReference>
<dbReference type="EMBL" id="ABIB01000001">
    <property type="protein sequence ID" value="EDP97910.1"/>
    <property type="molecule type" value="Genomic_DNA"/>
</dbReference>
<dbReference type="SUPFAM" id="SSF55961">
    <property type="entry name" value="Bet v1-like"/>
    <property type="match status" value="1"/>
</dbReference>
<gene>
    <name evidence="3" type="ORF">KAOT1_11872</name>
</gene>
<reference evidence="3 4" key="1">
    <citation type="journal article" date="2011" name="J. Bacteriol.">
        <title>Genome sequence of the algicidal bacterium Kordia algicida OT-1.</title>
        <authorList>
            <person name="Lee H.S."/>
            <person name="Kang S.G."/>
            <person name="Kwon K.K."/>
            <person name="Lee J.H."/>
            <person name="Kim S.J."/>
        </authorList>
    </citation>
    <scope>NUCLEOTIDE SEQUENCE [LARGE SCALE GENOMIC DNA]</scope>
    <source>
        <strain evidence="3 4">OT-1</strain>
    </source>
</reference>
<dbReference type="STRING" id="391587.KAOT1_11872"/>
<dbReference type="Proteomes" id="UP000002945">
    <property type="component" value="Unassembled WGS sequence"/>
</dbReference>
<dbReference type="Pfam" id="PF08327">
    <property type="entry name" value="AHSA1"/>
    <property type="match status" value="1"/>
</dbReference>
<evidence type="ECO:0000313" key="4">
    <source>
        <dbReference type="Proteomes" id="UP000002945"/>
    </source>
</evidence>
<evidence type="ECO:0000313" key="3">
    <source>
        <dbReference type="EMBL" id="EDP97910.1"/>
    </source>
</evidence>
<dbReference type="RefSeq" id="WP_007094924.1">
    <property type="nucleotide sequence ID" value="NZ_CP142125.1"/>
</dbReference>
<accession>A9DII6</accession>
<keyword evidence="4" id="KW-1185">Reference proteome</keyword>
<dbReference type="eggNOG" id="COG3832">
    <property type="taxonomic scope" value="Bacteria"/>
</dbReference>
<comment type="caution">
    <text evidence="3">The sequence shown here is derived from an EMBL/GenBank/DDBJ whole genome shotgun (WGS) entry which is preliminary data.</text>
</comment>
<protein>
    <recommendedName>
        <fullName evidence="2">Activator of Hsp90 ATPase homologue 1/2-like C-terminal domain-containing protein</fullName>
    </recommendedName>
</protein>
<proteinExistence type="inferred from homology"/>
<dbReference type="OrthoDB" id="2355173at2"/>
<dbReference type="InterPro" id="IPR023393">
    <property type="entry name" value="START-like_dom_sf"/>
</dbReference>
<sequence length="145" mass="17150">MKTSEPPVIVSQNFTQSVETVWNAITEVSQMRQWFFDTIPDFKAEVGFQTQFNVKAPSRDFMHLWEITEVIPQQKIVFNWKYENYVGDSFVTFQLLPQNGETQLTLTTKVIEDFSDEIPEFKRESCVAGWNYFIKQQLFEFLNNL</sequence>
<dbReference type="HOGENOM" id="CLU_108923_9_0_10"/>